<dbReference type="SUPFAM" id="SSF56801">
    <property type="entry name" value="Acetyl-CoA synthetase-like"/>
    <property type="match status" value="1"/>
</dbReference>
<dbReference type="Proteomes" id="UP000649753">
    <property type="component" value="Unassembled WGS sequence"/>
</dbReference>
<protein>
    <recommendedName>
        <fullName evidence="3">Phenylacetate--CoA ligase family protein</fullName>
    </recommendedName>
</protein>
<dbReference type="EMBL" id="JADBEB010000001">
    <property type="protein sequence ID" value="MBE1491538.1"/>
    <property type="molecule type" value="Genomic_DNA"/>
</dbReference>
<dbReference type="RefSeq" id="WP_225945853.1">
    <property type="nucleotide sequence ID" value="NZ_JADBEB010000001.1"/>
</dbReference>
<evidence type="ECO:0000313" key="1">
    <source>
        <dbReference type="EMBL" id="MBE1491538.1"/>
    </source>
</evidence>
<proteinExistence type="predicted"/>
<accession>A0A927MB67</accession>
<dbReference type="AlphaFoldDB" id="A0A927MB67"/>
<dbReference type="InterPro" id="IPR042099">
    <property type="entry name" value="ANL_N_sf"/>
</dbReference>
<sequence>MSETLRHPAPSTIDIPGPTPRERWRRWRLSAFASLLEAVLRIAHGHPALWRWLARGYHPALDRFAAANARTVCALAAIEVPAYRRLLSAGRTGARRRLRDFPETDKENYVAGYDAASRCWGGRLPDRGVVVDESAGSSGRPFNWPRGERELRAVHRDIAGYTSLVFPMRRPFVINAYSMGAWATGTTTGNAMARIATVKNAGPDLDKIVDTLHEFGPGFDYLITAYPPFLKHLRDRLDRDGFPWARYRISATCGGEGMTEALRGYLEERFRRVRSAYGASDLTIGMGAETRFTVWLRQRLQTDPALRVAVLGEDEQRLPMVFQYNPLATYLELGGYSNGIWRAEGGEMAHIPAFTSLAAEAAGPVVRR</sequence>
<name>A0A927MB67_9ACTN</name>
<gene>
    <name evidence="1" type="ORF">H4W31_007176</name>
</gene>
<organism evidence="1 2">
    <name type="scientific">Plantactinospora soyae</name>
    <dbReference type="NCBI Taxonomy" id="1544732"/>
    <lineage>
        <taxon>Bacteria</taxon>
        <taxon>Bacillati</taxon>
        <taxon>Actinomycetota</taxon>
        <taxon>Actinomycetes</taxon>
        <taxon>Micromonosporales</taxon>
        <taxon>Micromonosporaceae</taxon>
        <taxon>Plantactinospora</taxon>
    </lineage>
</organism>
<evidence type="ECO:0000313" key="2">
    <source>
        <dbReference type="Proteomes" id="UP000649753"/>
    </source>
</evidence>
<keyword evidence="2" id="KW-1185">Reference proteome</keyword>
<comment type="caution">
    <text evidence="1">The sequence shown here is derived from an EMBL/GenBank/DDBJ whole genome shotgun (WGS) entry which is preliminary data.</text>
</comment>
<reference evidence="1" key="1">
    <citation type="submission" date="2020-10" db="EMBL/GenBank/DDBJ databases">
        <title>Sequencing the genomes of 1000 actinobacteria strains.</title>
        <authorList>
            <person name="Klenk H.-P."/>
        </authorList>
    </citation>
    <scope>NUCLEOTIDE SEQUENCE</scope>
    <source>
        <strain evidence="1">DSM 46832</strain>
    </source>
</reference>
<evidence type="ECO:0008006" key="3">
    <source>
        <dbReference type="Google" id="ProtNLM"/>
    </source>
</evidence>
<dbReference type="Gene3D" id="3.40.50.12780">
    <property type="entry name" value="N-terminal domain of ligase-like"/>
    <property type="match status" value="1"/>
</dbReference>